<evidence type="ECO:0000313" key="2">
    <source>
        <dbReference type="Proteomes" id="UP001163828"/>
    </source>
</evidence>
<reference evidence="1" key="1">
    <citation type="submission" date="2022-08" db="EMBL/GenBank/DDBJ databases">
        <authorList>
            <consortium name="DOE Joint Genome Institute"/>
            <person name="Min B."/>
            <person name="Riley R."/>
            <person name="Sierra-Patev S."/>
            <person name="Naranjo-Ortiz M."/>
            <person name="Looney B."/>
            <person name="Konkel Z."/>
            <person name="Slot J.C."/>
            <person name="Sakamoto Y."/>
            <person name="Steenwyk J.L."/>
            <person name="Rokas A."/>
            <person name="Carro J."/>
            <person name="Camarero S."/>
            <person name="Ferreira P."/>
            <person name="Molpeceres G."/>
            <person name="Ruiz-Duenas F.J."/>
            <person name="Serrano A."/>
            <person name="Henrissat B."/>
            <person name="Drula E."/>
            <person name="Hughes K.W."/>
            <person name="Mata J.L."/>
            <person name="Ishikawa N.K."/>
            <person name="Vargas-Isla R."/>
            <person name="Ushijima S."/>
            <person name="Smith C.A."/>
            <person name="Ahrendt S."/>
            <person name="Andreopoulos W."/>
            <person name="He G."/>
            <person name="Labutti K."/>
            <person name="Lipzen A."/>
            <person name="Ng V."/>
            <person name="Sandor L."/>
            <person name="Barry K."/>
            <person name="Martinez A.T."/>
            <person name="Xiao Y."/>
            <person name="Gibbons J.G."/>
            <person name="Terashima K."/>
            <person name="Hibbett D.S."/>
            <person name="Grigoriev I.V."/>
        </authorList>
    </citation>
    <scope>NUCLEOTIDE SEQUENCE</scope>
    <source>
        <strain evidence="1">TFB10827</strain>
    </source>
</reference>
<gene>
    <name evidence="1" type="ORF">F5050DRAFT_1716502</name>
</gene>
<evidence type="ECO:0008006" key="3">
    <source>
        <dbReference type="Google" id="ProtNLM"/>
    </source>
</evidence>
<dbReference type="EMBL" id="MU791319">
    <property type="protein sequence ID" value="KAJ3990928.1"/>
    <property type="molecule type" value="Genomic_DNA"/>
</dbReference>
<proteinExistence type="predicted"/>
<dbReference type="Proteomes" id="UP001163828">
    <property type="component" value="Unassembled WGS sequence"/>
</dbReference>
<evidence type="ECO:0000313" key="1">
    <source>
        <dbReference type="EMBL" id="KAJ3990928.1"/>
    </source>
</evidence>
<comment type="caution">
    <text evidence="1">The sequence shown here is derived from an EMBL/GenBank/DDBJ whole genome shotgun (WGS) entry which is preliminary data.</text>
</comment>
<name>A0ABQ8PWX2_9AGAR</name>
<sequence length="144" mass="15333">MVNTRSRRAHTNTDNSDNILEETVVVNPFMTNASSFALFVESISGAGLPRHRNNAFGPAPSQPATARVSSLHALGSPDQSKFKYQVLYTADGNPITPGKPSGAMQSSAKVDRDVDTTISSTLVRVACPKVEAVGSEVSSLKRDE</sequence>
<organism evidence="1 2">
    <name type="scientific">Lentinula boryana</name>
    <dbReference type="NCBI Taxonomy" id="40481"/>
    <lineage>
        <taxon>Eukaryota</taxon>
        <taxon>Fungi</taxon>
        <taxon>Dikarya</taxon>
        <taxon>Basidiomycota</taxon>
        <taxon>Agaricomycotina</taxon>
        <taxon>Agaricomycetes</taxon>
        <taxon>Agaricomycetidae</taxon>
        <taxon>Agaricales</taxon>
        <taxon>Marasmiineae</taxon>
        <taxon>Omphalotaceae</taxon>
        <taxon>Lentinula</taxon>
    </lineage>
</organism>
<accession>A0ABQ8PWX2</accession>
<protein>
    <recommendedName>
        <fullName evidence="3">Velvet domain-containing protein</fullName>
    </recommendedName>
</protein>
<keyword evidence="2" id="KW-1185">Reference proteome</keyword>